<evidence type="ECO:0000259" key="1">
    <source>
        <dbReference type="PROSITE" id="PS51186"/>
    </source>
</evidence>
<keyword evidence="3" id="KW-1185">Reference proteome</keyword>
<dbReference type="InterPro" id="IPR000182">
    <property type="entry name" value="GNAT_dom"/>
</dbReference>
<dbReference type="Proteomes" id="UP000680279">
    <property type="component" value="Unassembled WGS sequence"/>
</dbReference>
<dbReference type="PROSITE" id="PS51186">
    <property type="entry name" value="GNAT"/>
    <property type="match status" value="1"/>
</dbReference>
<dbReference type="SUPFAM" id="SSF55729">
    <property type="entry name" value="Acyl-CoA N-acyltransferases (Nat)"/>
    <property type="match status" value="1"/>
</dbReference>
<evidence type="ECO:0000313" key="3">
    <source>
        <dbReference type="Proteomes" id="UP000680279"/>
    </source>
</evidence>
<accession>A0ABQ4K3Z6</accession>
<organism evidence="2 3">
    <name type="scientific">Siminovitchia fordii</name>
    <dbReference type="NCBI Taxonomy" id="254759"/>
    <lineage>
        <taxon>Bacteria</taxon>
        <taxon>Bacillati</taxon>
        <taxon>Bacillota</taxon>
        <taxon>Bacilli</taxon>
        <taxon>Bacillales</taxon>
        <taxon>Bacillaceae</taxon>
        <taxon>Siminovitchia</taxon>
    </lineage>
</organism>
<sequence>MVEIRTLHTTHELQLVQKLEKTIWGMEPIPIHQTITAVKNGGLMLGAFIGDEPVGVSYSFPGYANGKSYLCSHLLGVHPDYQHKGIGRKLKEEQKEAALKLGYTMMTWTYDPLESKNAYLNLSKLGGICSTYVENCYGDMDDSLNAGLPTDRFKLEWWIDRQFIIPKCEKQFKIPWESVQEGMPKLADVDSALSGIGDCDSVYVPVPSFFQELKQKDKLLVIDWRMKTRKIFQTLFAKGFVAVALEREQTGPVHYYKLVKQELMGVEKHEN</sequence>
<dbReference type="InterPro" id="IPR038764">
    <property type="entry name" value="GNAT_N_AcTrfase_prd"/>
</dbReference>
<dbReference type="PANTHER" id="PTHR41700">
    <property type="entry name" value="GCN5-RELATED N-ACETYLTRANSFERASE"/>
    <property type="match status" value="1"/>
</dbReference>
<name>A0ABQ4K3Z6_9BACI</name>
<comment type="caution">
    <text evidence="2">The sequence shown here is derived from an EMBL/GenBank/DDBJ whole genome shotgun (WGS) entry which is preliminary data.</text>
</comment>
<dbReference type="PANTHER" id="PTHR41700:SF1">
    <property type="entry name" value="N-ACETYLTRANSFERASE DOMAIN-CONTAINING PROTEIN"/>
    <property type="match status" value="1"/>
</dbReference>
<proteinExistence type="predicted"/>
<dbReference type="RefSeq" id="WP_018706686.1">
    <property type="nucleotide sequence ID" value="NZ_BOQT01000004.1"/>
</dbReference>
<dbReference type="InterPro" id="IPR016181">
    <property type="entry name" value="Acyl_CoA_acyltransferase"/>
</dbReference>
<gene>
    <name evidence="2" type="ORF">J1TS3_15930</name>
</gene>
<reference evidence="2 3" key="1">
    <citation type="submission" date="2021-03" db="EMBL/GenBank/DDBJ databases">
        <title>Antimicrobial resistance genes in bacteria isolated from Japanese honey, and their potential for conferring macrolide and lincosamide resistance in the American foulbrood pathogen Paenibacillus larvae.</title>
        <authorList>
            <person name="Okamoto M."/>
            <person name="Kumagai M."/>
            <person name="Kanamori H."/>
            <person name="Takamatsu D."/>
        </authorList>
    </citation>
    <scope>NUCLEOTIDE SEQUENCE [LARGE SCALE GENOMIC DNA]</scope>
    <source>
        <strain evidence="2 3">J1TS3</strain>
    </source>
</reference>
<evidence type="ECO:0000313" key="2">
    <source>
        <dbReference type="EMBL" id="GIN20459.1"/>
    </source>
</evidence>
<feature type="domain" description="N-acetyltransferase" evidence="1">
    <location>
        <begin position="2"/>
        <end position="151"/>
    </location>
</feature>
<dbReference type="CDD" id="cd04301">
    <property type="entry name" value="NAT_SF"/>
    <property type="match status" value="1"/>
</dbReference>
<dbReference type="EMBL" id="BOQT01000004">
    <property type="protein sequence ID" value="GIN20459.1"/>
    <property type="molecule type" value="Genomic_DNA"/>
</dbReference>
<dbReference type="Pfam" id="PF00583">
    <property type="entry name" value="Acetyltransf_1"/>
    <property type="match status" value="1"/>
</dbReference>
<protein>
    <recommendedName>
        <fullName evidence="1">N-acetyltransferase domain-containing protein</fullName>
    </recommendedName>
</protein>
<dbReference type="Gene3D" id="3.40.630.30">
    <property type="match status" value="1"/>
</dbReference>